<protein>
    <submittedName>
        <fullName evidence="1">Glycosyl hydrolase family 76</fullName>
    </submittedName>
</protein>
<name>A0A1H8GGH1_9BACT</name>
<proteinExistence type="predicted"/>
<reference evidence="1 2" key="1">
    <citation type="submission" date="2016-10" db="EMBL/GenBank/DDBJ databases">
        <authorList>
            <person name="de Groot N.N."/>
        </authorList>
    </citation>
    <scope>NUCLEOTIDE SEQUENCE [LARGE SCALE GENOMIC DNA]</scope>
    <source>
        <strain evidence="1 2">DSM 21039</strain>
    </source>
</reference>
<dbReference type="InterPro" id="IPR053169">
    <property type="entry name" value="MUG_Protein"/>
</dbReference>
<evidence type="ECO:0000313" key="1">
    <source>
        <dbReference type="EMBL" id="SEN43073.1"/>
    </source>
</evidence>
<dbReference type="GO" id="GO:0016787">
    <property type="term" value="F:hydrolase activity"/>
    <property type="evidence" value="ECO:0007669"/>
    <property type="project" value="UniProtKB-KW"/>
</dbReference>
<dbReference type="PROSITE" id="PS51257">
    <property type="entry name" value="PROKAR_LIPOPROTEIN"/>
    <property type="match status" value="1"/>
</dbReference>
<keyword evidence="2" id="KW-1185">Reference proteome</keyword>
<dbReference type="OrthoDB" id="2505409at2"/>
<dbReference type="GO" id="GO:0005975">
    <property type="term" value="P:carbohydrate metabolic process"/>
    <property type="evidence" value="ECO:0007669"/>
    <property type="project" value="InterPro"/>
</dbReference>
<dbReference type="InterPro" id="IPR014512">
    <property type="entry name" value="O_gly_hydro"/>
</dbReference>
<accession>A0A1H8GGH1</accession>
<sequence length="399" mass="44954">MRSIILSITAAALLLTGCYKQRDDVPVKVGRDTTSTTLTYKLKARQVLDDIYRSYGISGSVYVKESFPVQPGDPKYAYLWPYSAMFTGATLLKQLGYTDEVAQGYYTSTASGMEGYLDASRTPAAYQSVPVSEGRADRFYDDNAITGIDMLEAFHVTGNTQLLQKAKLCYTFCASGESTEAGGGLYWNEGVLNNPDHPDYIKATNVTALSATLALQLYQQEKSDAYLASATRWYNWVKQKMLDPVDKGFWNSIRIKDGSINYAKWAYNSGAMIQNAALLYKITGDEAYLTDAKTWAQAAYNLFTYEAPGLGRFYVQHDPWFTAVLLRGYLELHAIDKKADYINTLVANVDYAWQHARMPQTNQFYEDWTGSDLGRYHSLLTQLAMVEIYARISIWKHEQ</sequence>
<dbReference type="PANTHER" id="PTHR47791:SF4">
    <property type="entry name" value="(PUTATIVE SECRETED PROTEIN)-RELATED"/>
    <property type="match status" value="1"/>
</dbReference>
<dbReference type="EMBL" id="FOBB01000010">
    <property type="protein sequence ID" value="SEN43073.1"/>
    <property type="molecule type" value="Genomic_DNA"/>
</dbReference>
<organism evidence="1 2">
    <name type="scientific">Chitinophaga rupis</name>
    <dbReference type="NCBI Taxonomy" id="573321"/>
    <lineage>
        <taxon>Bacteria</taxon>
        <taxon>Pseudomonadati</taxon>
        <taxon>Bacteroidota</taxon>
        <taxon>Chitinophagia</taxon>
        <taxon>Chitinophagales</taxon>
        <taxon>Chitinophagaceae</taxon>
        <taxon>Chitinophaga</taxon>
    </lineage>
</organism>
<dbReference type="SUPFAM" id="SSF48208">
    <property type="entry name" value="Six-hairpin glycosidases"/>
    <property type="match status" value="1"/>
</dbReference>
<dbReference type="PIRSF" id="PIRSF021505">
    <property type="entry name" value="O_gly_hdrol"/>
    <property type="match status" value="1"/>
</dbReference>
<dbReference type="InterPro" id="IPR005198">
    <property type="entry name" value="Glyco_hydro_76"/>
</dbReference>
<dbReference type="Pfam" id="PF03663">
    <property type="entry name" value="Glyco_hydro_76"/>
    <property type="match status" value="1"/>
</dbReference>
<dbReference type="InterPro" id="IPR008928">
    <property type="entry name" value="6-hairpin_glycosidase_sf"/>
</dbReference>
<dbReference type="Gene3D" id="1.50.10.20">
    <property type="match status" value="1"/>
</dbReference>
<gene>
    <name evidence="1" type="ORF">SAMN04488505_110135</name>
</gene>
<dbReference type="AlphaFoldDB" id="A0A1H8GGH1"/>
<dbReference type="Proteomes" id="UP000198984">
    <property type="component" value="Unassembled WGS sequence"/>
</dbReference>
<dbReference type="PANTHER" id="PTHR47791">
    <property type="entry name" value="MEIOTICALLY UP-REGULATED GENE 191 PROTEIN"/>
    <property type="match status" value="1"/>
</dbReference>
<keyword evidence="1" id="KW-0378">Hydrolase</keyword>
<dbReference type="STRING" id="573321.SAMN04488505_110135"/>
<dbReference type="RefSeq" id="WP_089919768.1">
    <property type="nucleotide sequence ID" value="NZ_FOBB01000010.1"/>
</dbReference>
<evidence type="ECO:0000313" key="2">
    <source>
        <dbReference type="Proteomes" id="UP000198984"/>
    </source>
</evidence>